<keyword evidence="2" id="KW-1185">Reference proteome</keyword>
<reference evidence="1 2" key="1">
    <citation type="journal article" date="2015" name="J. Biotechnol.">
        <title>Complete genome sequence of Paenibacillus beijingensis 7188(T) (=DSM 24997(T)), a novel rhizobacterium from jujube garden soil.</title>
        <authorList>
            <person name="Kwak Y."/>
            <person name="Shin J.H."/>
        </authorList>
    </citation>
    <scope>NUCLEOTIDE SEQUENCE [LARGE SCALE GENOMIC DNA]</scope>
    <source>
        <strain evidence="1 2">DSM 24997</strain>
    </source>
</reference>
<evidence type="ECO:0000313" key="2">
    <source>
        <dbReference type="Proteomes" id="UP000032633"/>
    </source>
</evidence>
<reference evidence="2" key="2">
    <citation type="submission" date="2015-03" db="EMBL/GenBank/DDBJ databases">
        <title>Genome sequence of Paenibacillus beijingensis strain DSM 24997T.</title>
        <authorList>
            <person name="Kwak Y."/>
            <person name="Shin J.-H."/>
        </authorList>
    </citation>
    <scope>NUCLEOTIDE SEQUENCE [LARGE SCALE GENOMIC DNA]</scope>
    <source>
        <strain evidence="2">DSM 24997</strain>
    </source>
</reference>
<name>A0A0D5NGR8_9BACL</name>
<dbReference type="Proteomes" id="UP000032633">
    <property type="component" value="Chromosome"/>
</dbReference>
<gene>
    <name evidence="1" type="ORF">VN24_05365</name>
</gene>
<sequence length="69" mass="7868">MLTSLYGKEVAIYFIDGTSVNGGTLEQADDTFVKYRTEYEDLYIPVTSIRSITVNTKERQRPRIGFGIE</sequence>
<proteinExistence type="predicted"/>
<dbReference type="AlphaFoldDB" id="A0A0D5NGR8"/>
<protein>
    <submittedName>
        <fullName evidence="1">Uncharacterized protein</fullName>
    </submittedName>
</protein>
<evidence type="ECO:0000313" key="1">
    <source>
        <dbReference type="EMBL" id="AJY74132.1"/>
    </source>
</evidence>
<dbReference type="STRING" id="1126833.VN24_05365"/>
<dbReference type="OrthoDB" id="2642715at2"/>
<organism evidence="1 2">
    <name type="scientific">Paenibacillus beijingensis</name>
    <dbReference type="NCBI Taxonomy" id="1126833"/>
    <lineage>
        <taxon>Bacteria</taxon>
        <taxon>Bacillati</taxon>
        <taxon>Bacillota</taxon>
        <taxon>Bacilli</taxon>
        <taxon>Bacillales</taxon>
        <taxon>Paenibacillaceae</taxon>
        <taxon>Paenibacillus</taxon>
    </lineage>
</organism>
<dbReference type="KEGG" id="pbj:VN24_05365"/>
<dbReference type="EMBL" id="CP011058">
    <property type="protein sequence ID" value="AJY74132.1"/>
    <property type="molecule type" value="Genomic_DNA"/>
</dbReference>
<dbReference type="HOGENOM" id="CLU_2790074_0_0_9"/>
<dbReference type="PATRIC" id="fig|1126833.4.peg.1187"/>
<accession>A0A0D5NGR8</accession>
<dbReference type="RefSeq" id="WP_045669568.1">
    <property type="nucleotide sequence ID" value="NZ_CP011058.1"/>
</dbReference>